<keyword evidence="7 10" id="KW-0472">Membrane</keyword>
<feature type="binding site" evidence="10">
    <location>
        <position position="305"/>
    </location>
    <ligand>
        <name>UDP-N-acetyl-alpha-D-glucosamine</name>
        <dbReference type="ChEBI" id="CHEBI:57705"/>
    </ligand>
</feature>
<keyword evidence="3 10" id="KW-0328">Glycosyltransferase</keyword>
<feature type="binding site" evidence="10">
    <location>
        <position position="199"/>
    </location>
    <ligand>
        <name>UDP-N-acetyl-alpha-D-glucosamine</name>
        <dbReference type="ChEBI" id="CHEBI:57705"/>
    </ligand>
</feature>
<evidence type="ECO:0000256" key="9">
    <source>
        <dbReference type="ARBA" id="ARBA00023316"/>
    </source>
</evidence>
<evidence type="ECO:0000313" key="14">
    <source>
        <dbReference type="Proteomes" id="UP000886741"/>
    </source>
</evidence>
<evidence type="ECO:0000256" key="3">
    <source>
        <dbReference type="ARBA" id="ARBA00022676"/>
    </source>
</evidence>
<comment type="caution">
    <text evidence="13">The sequence shown here is derived from an EMBL/GenBank/DDBJ whole genome shotgun (WGS) entry which is preliminary data.</text>
</comment>
<dbReference type="GO" id="GO:0009252">
    <property type="term" value="P:peptidoglycan biosynthetic process"/>
    <property type="evidence" value="ECO:0007669"/>
    <property type="project" value="UniProtKB-UniRule"/>
</dbReference>
<comment type="caution">
    <text evidence="10">Lacks conserved residue(s) required for the propagation of feature annotation.</text>
</comment>
<gene>
    <name evidence="10" type="primary">murG</name>
    <name evidence="13" type="ORF">IAA83_10805</name>
</gene>
<keyword evidence="8 10" id="KW-0131">Cell cycle</keyword>
<evidence type="ECO:0000313" key="13">
    <source>
        <dbReference type="EMBL" id="HIS65837.1"/>
    </source>
</evidence>
<dbReference type="PANTHER" id="PTHR21015:SF22">
    <property type="entry name" value="GLYCOSYLTRANSFERASE"/>
    <property type="match status" value="1"/>
</dbReference>
<feature type="domain" description="Glycosyl transferase family 28 C-terminal" evidence="12">
    <location>
        <begin position="198"/>
        <end position="364"/>
    </location>
</feature>
<keyword evidence="2 10" id="KW-0132">Cell division</keyword>
<keyword evidence="6 10" id="KW-0573">Peptidoglycan synthesis</keyword>
<comment type="similarity">
    <text evidence="10">Belongs to the glycosyltransferase 28 family. MurG subfamily.</text>
</comment>
<dbReference type="EMBL" id="DVJJ01000167">
    <property type="protein sequence ID" value="HIS65837.1"/>
    <property type="molecule type" value="Genomic_DNA"/>
</dbReference>
<reference evidence="13" key="2">
    <citation type="journal article" date="2021" name="PeerJ">
        <title>Extensive microbial diversity within the chicken gut microbiome revealed by metagenomics and culture.</title>
        <authorList>
            <person name="Gilroy R."/>
            <person name="Ravi A."/>
            <person name="Getino M."/>
            <person name="Pursley I."/>
            <person name="Horton D.L."/>
            <person name="Alikhan N.F."/>
            <person name="Baker D."/>
            <person name="Gharbi K."/>
            <person name="Hall N."/>
            <person name="Watson M."/>
            <person name="Adriaenssens E.M."/>
            <person name="Foster-Nyarko E."/>
            <person name="Jarju S."/>
            <person name="Secka A."/>
            <person name="Antonio M."/>
            <person name="Oren A."/>
            <person name="Chaudhuri R.R."/>
            <person name="La Ragione R."/>
            <person name="Hildebrand F."/>
            <person name="Pallen M.J."/>
        </authorList>
    </citation>
    <scope>NUCLEOTIDE SEQUENCE</scope>
    <source>
        <strain evidence="13">ChiBcec16-1751</strain>
    </source>
</reference>
<dbReference type="AlphaFoldDB" id="A0A9D1FB40"/>
<dbReference type="Proteomes" id="UP000886741">
    <property type="component" value="Unassembled WGS sequence"/>
</dbReference>
<evidence type="ECO:0000256" key="2">
    <source>
        <dbReference type="ARBA" id="ARBA00022618"/>
    </source>
</evidence>
<feature type="domain" description="Glycosyltransferase family 28 N-terminal" evidence="11">
    <location>
        <begin position="3"/>
        <end position="146"/>
    </location>
</feature>
<keyword evidence="4 10" id="KW-0808">Transferase</keyword>
<protein>
    <recommendedName>
        <fullName evidence="10">UDP-N-acetylglucosamine--N-acetylmuramyl-(pentapeptide) pyrophosphoryl-undecaprenol N-acetylglucosamine transferase</fullName>
        <ecNumber evidence="10">2.4.1.227</ecNumber>
    </recommendedName>
    <alternativeName>
        <fullName evidence="10">Undecaprenyl-PP-MurNAc-pentapeptide-UDPGlcNAc GlcNAc transferase</fullName>
    </alternativeName>
</protein>
<dbReference type="CDD" id="cd03785">
    <property type="entry name" value="GT28_MurG"/>
    <property type="match status" value="1"/>
</dbReference>
<feature type="binding site" evidence="10">
    <location>
        <position position="260"/>
    </location>
    <ligand>
        <name>UDP-N-acetyl-alpha-D-glucosamine</name>
        <dbReference type="ChEBI" id="CHEBI:57705"/>
    </ligand>
</feature>
<reference evidence="13" key="1">
    <citation type="submission" date="2020-10" db="EMBL/GenBank/DDBJ databases">
        <authorList>
            <person name="Gilroy R."/>
        </authorList>
    </citation>
    <scope>NUCLEOTIDE SEQUENCE</scope>
    <source>
        <strain evidence="13">ChiBcec16-1751</strain>
    </source>
</reference>
<dbReference type="GO" id="GO:0005886">
    <property type="term" value="C:plasma membrane"/>
    <property type="evidence" value="ECO:0007669"/>
    <property type="project" value="UniProtKB-SubCell"/>
</dbReference>
<dbReference type="InterPro" id="IPR004276">
    <property type="entry name" value="GlycoTrans_28_N"/>
</dbReference>
<dbReference type="SUPFAM" id="SSF53756">
    <property type="entry name" value="UDP-Glycosyltransferase/glycogen phosphorylase"/>
    <property type="match status" value="1"/>
</dbReference>
<keyword evidence="9 10" id="KW-0961">Cell wall biogenesis/degradation</keyword>
<accession>A0A9D1FB40</accession>
<dbReference type="EC" id="2.4.1.227" evidence="10"/>
<dbReference type="Pfam" id="PF04101">
    <property type="entry name" value="Glyco_tran_28_C"/>
    <property type="match status" value="1"/>
</dbReference>
<dbReference type="HAMAP" id="MF_00033">
    <property type="entry name" value="MurG"/>
    <property type="match status" value="1"/>
</dbReference>
<evidence type="ECO:0000256" key="6">
    <source>
        <dbReference type="ARBA" id="ARBA00022984"/>
    </source>
</evidence>
<evidence type="ECO:0000256" key="4">
    <source>
        <dbReference type="ARBA" id="ARBA00022679"/>
    </source>
</evidence>
<organism evidence="13 14">
    <name type="scientific">Candidatus Avoscillospira avistercoris</name>
    <dbReference type="NCBI Taxonomy" id="2840707"/>
    <lineage>
        <taxon>Bacteria</taxon>
        <taxon>Bacillati</taxon>
        <taxon>Bacillota</taxon>
        <taxon>Clostridia</taxon>
        <taxon>Eubacteriales</taxon>
        <taxon>Oscillospiraceae</taxon>
        <taxon>Oscillospiraceae incertae sedis</taxon>
        <taxon>Candidatus Avoscillospira</taxon>
    </lineage>
</organism>
<comment type="function">
    <text evidence="10">Cell wall formation. Catalyzes the transfer of a GlcNAc subunit on undecaprenyl-pyrophosphoryl-MurNAc-pentapeptide (lipid intermediate I) to form undecaprenyl-pyrophosphoryl-MurNAc-(pentapeptide)GlcNAc (lipid intermediate II).</text>
</comment>
<evidence type="ECO:0000256" key="10">
    <source>
        <dbReference type="HAMAP-Rule" id="MF_00033"/>
    </source>
</evidence>
<dbReference type="GO" id="GO:0050511">
    <property type="term" value="F:undecaprenyldiphospho-muramoylpentapeptide beta-N-acetylglucosaminyltransferase activity"/>
    <property type="evidence" value="ECO:0007669"/>
    <property type="project" value="UniProtKB-UniRule"/>
</dbReference>
<evidence type="ECO:0000256" key="1">
    <source>
        <dbReference type="ARBA" id="ARBA00022475"/>
    </source>
</evidence>
<keyword evidence="5 10" id="KW-0133">Cell shape</keyword>
<evidence type="ECO:0000256" key="8">
    <source>
        <dbReference type="ARBA" id="ARBA00023306"/>
    </source>
</evidence>
<evidence type="ECO:0000259" key="12">
    <source>
        <dbReference type="Pfam" id="PF04101"/>
    </source>
</evidence>
<dbReference type="GO" id="GO:0051301">
    <property type="term" value="P:cell division"/>
    <property type="evidence" value="ECO:0007669"/>
    <property type="project" value="UniProtKB-KW"/>
</dbReference>
<dbReference type="GO" id="GO:0071555">
    <property type="term" value="P:cell wall organization"/>
    <property type="evidence" value="ECO:0007669"/>
    <property type="project" value="UniProtKB-KW"/>
</dbReference>
<keyword evidence="1 10" id="KW-1003">Cell membrane</keyword>
<evidence type="ECO:0000256" key="5">
    <source>
        <dbReference type="ARBA" id="ARBA00022960"/>
    </source>
</evidence>
<comment type="catalytic activity">
    <reaction evidence="10">
        <text>di-trans,octa-cis-undecaprenyl diphospho-N-acetyl-alpha-D-muramoyl-L-alanyl-D-glutamyl-meso-2,6-diaminopimeloyl-D-alanyl-D-alanine + UDP-N-acetyl-alpha-D-glucosamine = di-trans,octa-cis-undecaprenyl diphospho-[N-acetyl-alpha-D-glucosaminyl-(1-&gt;4)]-N-acetyl-alpha-D-muramoyl-L-alanyl-D-glutamyl-meso-2,6-diaminopimeloyl-D-alanyl-D-alanine + UDP + H(+)</text>
        <dbReference type="Rhea" id="RHEA:31227"/>
        <dbReference type="ChEBI" id="CHEBI:15378"/>
        <dbReference type="ChEBI" id="CHEBI:57705"/>
        <dbReference type="ChEBI" id="CHEBI:58223"/>
        <dbReference type="ChEBI" id="CHEBI:61387"/>
        <dbReference type="ChEBI" id="CHEBI:61388"/>
        <dbReference type="EC" id="2.4.1.227"/>
    </reaction>
</comment>
<dbReference type="PANTHER" id="PTHR21015">
    <property type="entry name" value="UDP-N-ACETYLGLUCOSAMINE--N-ACETYLMURAMYL-(PENTAPEPTIDE) PYROPHOSPHORYL-UNDECAPRENOL N-ACETYLGLUCOSAMINE TRANSFERASE 1"/>
    <property type="match status" value="1"/>
</dbReference>
<proteinExistence type="inferred from homology"/>
<comment type="pathway">
    <text evidence="10">Cell wall biogenesis; peptidoglycan biosynthesis.</text>
</comment>
<name>A0A9D1FB40_9FIRM</name>
<dbReference type="GO" id="GO:0005975">
    <property type="term" value="P:carbohydrate metabolic process"/>
    <property type="evidence" value="ECO:0007669"/>
    <property type="project" value="InterPro"/>
</dbReference>
<dbReference type="GO" id="GO:0008360">
    <property type="term" value="P:regulation of cell shape"/>
    <property type="evidence" value="ECO:0007669"/>
    <property type="project" value="UniProtKB-KW"/>
</dbReference>
<sequence>MNVIFTCGGTGGHINPAIAVAKLLRERSPNSSILFVGADNGMETKLVPREGFELRTLTISNFQRKLTPQGIAHNFRTIRTIRRALQRADEIIDQFKPDVILGTGGYASFPMLRQGARRHIPTAVHESNAVPGLTTKMVAKGAERILVNFEESREQYENPERVVVTGMPVRPEFLYTTREAAREALGLDNRPLVVSCWGSLGAREMNKKITDFFVREIADGEPWNHIHATGSFGWRWMPQYVKEAGVDLSEHPSIDLREYIYDMPLLMAAADLVICRGGAATISEVAASATPCIIVPSPNATNNHQEKNARLLEGRGAAEVLLERDCYGGRLYETAQKLLKDQERRSAMRSALRQVAVVDAAEQIYSVLLELAKSQ</sequence>
<evidence type="ECO:0000259" key="11">
    <source>
        <dbReference type="Pfam" id="PF03033"/>
    </source>
</evidence>
<evidence type="ECO:0000256" key="7">
    <source>
        <dbReference type="ARBA" id="ARBA00023136"/>
    </source>
</evidence>
<feature type="binding site" evidence="10">
    <location>
        <position position="128"/>
    </location>
    <ligand>
        <name>UDP-N-acetyl-alpha-D-glucosamine</name>
        <dbReference type="ChEBI" id="CHEBI:57705"/>
    </ligand>
</feature>
<feature type="binding site" evidence="10">
    <location>
        <begin position="10"/>
        <end position="12"/>
    </location>
    <ligand>
        <name>UDP-N-acetyl-alpha-D-glucosamine</name>
        <dbReference type="ChEBI" id="CHEBI:57705"/>
    </ligand>
</feature>
<dbReference type="InterPro" id="IPR007235">
    <property type="entry name" value="Glyco_trans_28_C"/>
</dbReference>
<dbReference type="InterPro" id="IPR006009">
    <property type="entry name" value="GlcNAc_MurG"/>
</dbReference>
<dbReference type="Pfam" id="PF03033">
    <property type="entry name" value="Glyco_transf_28"/>
    <property type="match status" value="1"/>
</dbReference>
<comment type="subcellular location">
    <subcellularLocation>
        <location evidence="10">Cell membrane</location>
        <topology evidence="10">Peripheral membrane protein</topology>
        <orientation evidence="10">Cytoplasmic side</orientation>
    </subcellularLocation>
</comment>
<feature type="binding site" evidence="10">
    <location>
        <position position="170"/>
    </location>
    <ligand>
        <name>UDP-N-acetyl-alpha-D-glucosamine</name>
        <dbReference type="ChEBI" id="CHEBI:57705"/>
    </ligand>
</feature>
<dbReference type="Gene3D" id="3.40.50.2000">
    <property type="entry name" value="Glycogen Phosphorylase B"/>
    <property type="match status" value="2"/>
</dbReference>